<protein>
    <submittedName>
        <fullName evidence="1">Uncharacterized protein</fullName>
    </submittedName>
</protein>
<comment type="caution">
    <text evidence="1">The sequence shown here is derived from an EMBL/GenBank/DDBJ whole genome shotgun (WGS) entry which is preliminary data.</text>
</comment>
<name>A0ACC3SUF0_LIPKO</name>
<gene>
    <name evidence="1" type="ORF">V1525DRAFT_274313</name>
</gene>
<keyword evidence="2" id="KW-1185">Reference proteome</keyword>
<evidence type="ECO:0000313" key="1">
    <source>
        <dbReference type="EMBL" id="KAK9235288.1"/>
    </source>
</evidence>
<accession>A0ACC3SUF0</accession>
<reference evidence="2" key="1">
    <citation type="journal article" date="2024" name="Front. Bioeng. Biotechnol.">
        <title>Genome-scale model development and genomic sequencing of the oleaginous clade Lipomyces.</title>
        <authorList>
            <person name="Czajka J.J."/>
            <person name="Han Y."/>
            <person name="Kim J."/>
            <person name="Mondo S.J."/>
            <person name="Hofstad B.A."/>
            <person name="Robles A."/>
            <person name="Haridas S."/>
            <person name="Riley R."/>
            <person name="LaButti K."/>
            <person name="Pangilinan J."/>
            <person name="Andreopoulos W."/>
            <person name="Lipzen A."/>
            <person name="Yan J."/>
            <person name="Wang M."/>
            <person name="Ng V."/>
            <person name="Grigoriev I.V."/>
            <person name="Spatafora J.W."/>
            <person name="Magnuson J.K."/>
            <person name="Baker S.E."/>
            <person name="Pomraning K.R."/>
        </authorList>
    </citation>
    <scope>NUCLEOTIDE SEQUENCE [LARGE SCALE GENOMIC DNA]</scope>
    <source>
        <strain evidence="2">CBS 7786</strain>
    </source>
</reference>
<evidence type="ECO:0000313" key="2">
    <source>
        <dbReference type="Proteomes" id="UP001433508"/>
    </source>
</evidence>
<sequence length="121" mass="14194">MASNEYPIDVKHVKDGRPRSGRAVLVDRVWPRGQRKDEAPWDEWLKTISPSTELRKWYGHDRDKHEEFIRRYRAELEGEEQTTAFEHLQMLHHGDRLTLMTATKDLELSQAQVLADLLATS</sequence>
<organism evidence="1 2">
    <name type="scientific">Lipomyces kononenkoae</name>
    <name type="common">Yeast</name>
    <dbReference type="NCBI Taxonomy" id="34357"/>
    <lineage>
        <taxon>Eukaryota</taxon>
        <taxon>Fungi</taxon>
        <taxon>Dikarya</taxon>
        <taxon>Ascomycota</taxon>
        <taxon>Saccharomycotina</taxon>
        <taxon>Lipomycetes</taxon>
        <taxon>Lipomycetales</taxon>
        <taxon>Lipomycetaceae</taxon>
        <taxon>Lipomyces</taxon>
    </lineage>
</organism>
<dbReference type="Proteomes" id="UP001433508">
    <property type="component" value="Unassembled WGS sequence"/>
</dbReference>
<proteinExistence type="predicted"/>
<dbReference type="EMBL" id="MU971422">
    <property type="protein sequence ID" value="KAK9235288.1"/>
    <property type="molecule type" value="Genomic_DNA"/>
</dbReference>